<feature type="domain" description="O-methyltransferase dimerisation" evidence="6">
    <location>
        <begin position="20"/>
        <end position="94"/>
    </location>
</feature>
<dbReference type="RefSeq" id="WP_145058168.1">
    <property type="nucleotide sequence ID" value="NZ_CP036433.1"/>
</dbReference>
<feature type="active site" description="Proton acceptor" evidence="4">
    <location>
        <position position="251"/>
    </location>
</feature>
<dbReference type="PANTHER" id="PTHR43712">
    <property type="entry name" value="PUTATIVE (AFU_ORTHOLOGUE AFUA_4G14580)-RELATED"/>
    <property type="match status" value="1"/>
</dbReference>
<dbReference type="AlphaFoldDB" id="A0A518E3T4"/>
<evidence type="ECO:0000256" key="4">
    <source>
        <dbReference type="PIRSR" id="PIRSR005739-1"/>
    </source>
</evidence>
<proteinExistence type="predicted"/>
<dbReference type="PROSITE" id="PS51683">
    <property type="entry name" value="SAM_OMT_II"/>
    <property type="match status" value="1"/>
</dbReference>
<keyword evidence="8" id="KW-1185">Reference proteome</keyword>
<keyword evidence="3" id="KW-0949">S-adenosyl-L-methionine</keyword>
<dbReference type="Pfam" id="PF00891">
    <property type="entry name" value="Methyltransf_2"/>
    <property type="match status" value="1"/>
</dbReference>
<dbReference type="PANTHER" id="PTHR43712:SF2">
    <property type="entry name" value="O-METHYLTRANSFERASE CICE"/>
    <property type="match status" value="1"/>
</dbReference>
<evidence type="ECO:0000313" key="7">
    <source>
        <dbReference type="EMBL" id="QDU98703.1"/>
    </source>
</evidence>
<dbReference type="EMBL" id="CP036433">
    <property type="protein sequence ID" value="QDU98703.1"/>
    <property type="molecule type" value="Genomic_DNA"/>
</dbReference>
<evidence type="ECO:0000313" key="8">
    <source>
        <dbReference type="Proteomes" id="UP000317648"/>
    </source>
</evidence>
<dbReference type="GO" id="GO:0008171">
    <property type="term" value="F:O-methyltransferase activity"/>
    <property type="evidence" value="ECO:0007669"/>
    <property type="project" value="InterPro"/>
</dbReference>
<evidence type="ECO:0000256" key="1">
    <source>
        <dbReference type="ARBA" id="ARBA00022603"/>
    </source>
</evidence>
<dbReference type="Pfam" id="PF08100">
    <property type="entry name" value="Dimerisation"/>
    <property type="match status" value="1"/>
</dbReference>
<dbReference type="OrthoDB" id="9767938at2"/>
<name>A0A518E3T4_9BACT</name>
<dbReference type="InterPro" id="IPR001077">
    <property type="entry name" value="COMT_C"/>
</dbReference>
<feature type="domain" description="O-methyltransferase C-terminal" evidence="5">
    <location>
        <begin position="176"/>
        <end position="323"/>
    </location>
</feature>
<protein>
    <submittedName>
        <fullName evidence="7">Multifunctional cyclase-dehydratase-3-O-methyl transferase TcmN</fullName>
        <ecNumber evidence="7">2.1.1.-</ecNumber>
    </submittedName>
</protein>
<dbReference type="InterPro" id="IPR012967">
    <property type="entry name" value="COMT_dimerisation"/>
</dbReference>
<keyword evidence="1 7" id="KW-0489">Methyltransferase</keyword>
<dbReference type="Proteomes" id="UP000317648">
    <property type="component" value="Chromosome"/>
</dbReference>
<dbReference type="Gene3D" id="3.40.50.150">
    <property type="entry name" value="Vaccinia Virus protein VP39"/>
    <property type="match status" value="1"/>
</dbReference>
<organism evidence="7 8">
    <name type="scientific">Lignipirellula cremea</name>
    <dbReference type="NCBI Taxonomy" id="2528010"/>
    <lineage>
        <taxon>Bacteria</taxon>
        <taxon>Pseudomonadati</taxon>
        <taxon>Planctomycetota</taxon>
        <taxon>Planctomycetia</taxon>
        <taxon>Pirellulales</taxon>
        <taxon>Pirellulaceae</taxon>
        <taxon>Lignipirellula</taxon>
    </lineage>
</organism>
<evidence type="ECO:0000256" key="3">
    <source>
        <dbReference type="ARBA" id="ARBA00022691"/>
    </source>
</evidence>
<dbReference type="Gene3D" id="1.10.10.10">
    <property type="entry name" value="Winged helix-like DNA-binding domain superfamily/Winged helix DNA-binding domain"/>
    <property type="match status" value="1"/>
</dbReference>
<evidence type="ECO:0000259" key="6">
    <source>
        <dbReference type="Pfam" id="PF08100"/>
    </source>
</evidence>
<dbReference type="CDD" id="cd02440">
    <property type="entry name" value="AdoMet_MTases"/>
    <property type="match status" value="1"/>
</dbReference>
<dbReference type="SUPFAM" id="SSF46785">
    <property type="entry name" value="Winged helix' DNA-binding domain"/>
    <property type="match status" value="1"/>
</dbReference>
<evidence type="ECO:0000256" key="2">
    <source>
        <dbReference type="ARBA" id="ARBA00022679"/>
    </source>
</evidence>
<dbReference type="SUPFAM" id="SSF53335">
    <property type="entry name" value="S-adenosyl-L-methionine-dependent methyltransferases"/>
    <property type="match status" value="1"/>
</dbReference>
<sequence>MSDSVTEPAAEQPNPSRIFDTLNAHQQSAALRGAIELGFFTQIAQGHTTAADLAHACGGDPRATRIVCDYLVIHGFLAKDGDQYALTPESAAFLDEQSPRYMGSMAKFINSKELLDSFRDVAELVRRGRTLLAGSGTVETEFEGWVEFARSMAPMMTPAAQLIGALAAQRSPGPIRVLDIAAGHGLFGVEVARQNPQASVTALDWGKVLAVAEQNAARAGVSDRYALLPGDALSIDYGVGFDLVLATNFFHHFDRDTCVSLMRKMAGCLNAGGYVVTLEFVPNEDRVSPPASAAFAMTMLASTPAGDAYTFAEYEAMWSEAGLTQSELHQAPPTPQQLIISQA</sequence>
<dbReference type="InterPro" id="IPR036390">
    <property type="entry name" value="WH_DNA-bd_sf"/>
</dbReference>
<keyword evidence="2 7" id="KW-0808">Transferase</keyword>
<reference evidence="7 8" key="1">
    <citation type="submission" date="2019-02" db="EMBL/GenBank/DDBJ databases">
        <title>Deep-cultivation of Planctomycetes and their phenomic and genomic characterization uncovers novel biology.</title>
        <authorList>
            <person name="Wiegand S."/>
            <person name="Jogler M."/>
            <person name="Boedeker C."/>
            <person name="Pinto D."/>
            <person name="Vollmers J."/>
            <person name="Rivas-Marin E."/>
            <person name="Kohn T."/>
            <person name="Peeters S.H."/>
            <person name="Heuer A."/>
            <person name="Rast P."/>
            <person name="Oberbeckmann S."/>
            <person name="Bunk B."/>
            <person name="Jeske O."/>
            <person name="Meyerdierks A."/>
            <person name="Storesund J.E."/>
            <person name="Kallscheuer N."/>
            <person name="Luecker S."/>
            <person name="Lage O.M."/>
            <person name="Pohl T."/>
            <person name="Merkel B.J."/>
            <person name="Hornburger P."/>
            <person name="Mueller R.-W."/>
            <person name="Bruemmer F."/>
            <person name="Labrenz M."/>
            <person name="Spormann A.M."/>
            <person name="Op den Camp H."/>
            <person name="Overmann J."/>
            <person name="Amann R."/>
            <person name="Jetten M.S.M."/>
            <person name="Mascher T."/>
            <person name="Medema M.H."/>
            <person name="Devos D.P."/>
            <person name="Kaster A.-K."/>
            <person name="Ovreas L."/>
            <person name="Rohde M."/>
            <person name="Galperin M.Y."/>
            <person name="Jogler C."/>
        </authorList>
    </citation>
    <scope>NUCLEOTIDE SEQUENCE [LARGE SCALE GENOMIC DNA]</scope>
    <source>
        <strain evidence="7 8">Pla85_3_4</strain>
    </source>
</reference>
<accession>A0A518E3T4</accession>
<evidence type="ECO:0000259" key="5">
    <source>
        <dbReference type="Pfam" id="PF00891"/>
    </source>
</evidence>
<dbReference type="InterPro" id="IPR036388">
    <property type="entry name" value="WH-like_DNA-bd_sf"/>
</dbReference>
<dbReference type="InterPro" id="IPR029063">
    <property type="entry name" value="SAM-dependent_MTases_sf"/>
</dbReference>
<dbReference type="PIRSF" id="PIRSF005739">
    <property type="entry name" value="O-mtase"/>
    <property type="match status" value="1"/>
</dbReference>
<gene>
    <name evidence="7" type="primary">tcmN</name>
    <name evidence="7" type="ORF">Pla8534_65760</name>
</gene>
<dbReference type="GO" id="GO:0046983">
    <property type="term" value="F:protein dimerization activity"/>
    <property type="evidence" value="ECO:0007669"/>
    <property type="project" value="InterPro"/>
</dbReference>
<dbReference type="GO" id="GO:0032259">
    <property type="term" value="P:methylation"/>
    <property type="evidence" value="ECO:0007669"/>
    <property type="project" value="UniProtKB-KW"/>
</dbReference>
<dbReference type="EC" id="2.1.1.-" evidence="7"/>
<dbReference type="KEGG" id="lcre:Pla8534_65760"/>
<dbReference type="InterPro" id="IPR016461">
    <property type="entry name" value="COMT-like"/>
</dbReference>